<dbReference type="EMBL" id="MRWQ01000023">
    <property type="protein sequence ID" value="OKL35383.1"/>
    <property type="molecule type" value="Genomic_DNA"/>
</dbReference>
<organism evidence="1 2">
    <name type="scientific">Domibacillus mangrovi</name>
    <dbReference type="NCBI Taxonomy" id="1714354"/>
    <lineage>
        <taxon>Bacteria</taxon>
        <taxon>Bacillati</taxon>
        <taxon>Bacillota</taxon>
        <taxon>Bacilli</taxon>
        <taxon>Bacillales</taxon>
        <taxon>Bacillaceae</taxon>
        <taxon>Domibacillus</taxon>
    </lineage>
</organism>
<reference evidence="1 2" key="1">
    <citation type="submission" date="2016-12" db="EMBL/GenBank/DDBJ databases">
        <title>Domibacillus sp. SAOS 44 whole genome sequencing.</title>
        <authorList>
            <person name="Verma A."/>
            <person name="Krishnamurthi S."/>
        </authorList>
    </citation>
    <scope>NUCLEOTIDE SEQUENCE [LARGE SCALE GENOMIC DNA]</scope>
    <source>
        <strain evidence="1 2">SAOS 44</strain>
    </source>
</reference>
<dbReference type="OrthoDB" id="2697418at2"/>
<gene>
    <name evidence="1" type="ORF">BLL40_15630</name>
</gene>
<dbReference type="RefSeq" id="WP_073712792.1">
    <property type="nucleotide sequence ID" value="NZ_MRWQ01000023.1"/>
</dbReference>
<evidence type="ECO:0000313" key="2">
    <source>
        <dbReference type="Proteomes" id="UP000186524"/>
    </source>
</evidence>
<accession>A0A1Q5NZN9</accession>
<protein>
    <recommendedName>
        <fullName evidence="3">RNA polymerase sigma-70 region 2 domain-containing protein</fullName>
    </recommendedName>
</protein>
<sequence length="73" mass="8696">MLAYRKSCLDVPLEEIVPIVLQSFKESIFAQQQKRIKGSFEGYFFGVLRNMFTIEKRKEIMKDHPVFYNFLDS</sequence>
<name>A0A1Q5NZN9_9BACI</name>
<keyword evidence="2" id="KW-1185">Reference proteome</keyword>
<proteinExistence type="predicted"/>
<comment type="caution">
    <text evidence="1">The sequence shown here is derived from an EMBL/GenBank/DDBJ whole genome shotgun (WGS) entry which is preliminary data.</text>
</comment>
<evidence type="ECO:0008006" key="3">
    <source>
        <dbReference type="Google" id="ProtNLM"/>
    </source>
</evidence>
<dbReference type="Proteomes" id="UP000186524">
    <property type="component" value="Unassembled WGS sequence"/>
</dbReference>
<dbReference type="STRING" id="1714354.BLL40_15630"/>
<evidence type="ECO:0000313" key="1">
    <source>
        <dbReference type="EMBL" id="OKL35383.1"/>
    </source>
</evidence>
<dbReference type="AlphaFoldDB" id="A0A1Q5NZN9"/>